<keyword evidence="1" id="KW-0805">Transcription regulation</keyword>
<feature type="non-terminal residue" evidence="5">
    <location>
        <position position="1"/>
    </location>
</feature>
<dbReference type="Gene3D" id="3.40.50.2300">
    <property type="match status" value="2"/>
</dbReference>
<dbReference type="PANTHER" id="PTHR30146:SF109">
    <property type="entry name" value="HTH-TYPE TRANSCRIPTIONAL REGULATOR GALS"/>
    <property type="match status" value="1"/>
</dbReference>
<evidence type="ECO:0000256" key="1">
    <source>
        <dbReference type="ARBA" id="ARBA00023015"/>
    </source>
</evidence>
<gene>
    <name evidence="5" type="ORF">IAB98_06440</name>
</gene>
<dbReference type="Pfam" id="PF13377">
    <property type="entry name" value="Peripla_BP_3"/>
    <property type="match status" value="1"/>
</dbReference>
<evidence type="ECO:0000313" key="6">
    <source>
        <dbReference type="Proteomes" id="UP000886841"/>
    </source>
</evidence>
<comment type="caution">
    <text evidence="5">The sequence shown here is derived from an EMBL/GenBank/DDBJ whole genome shotgun (WGS) entry which is preliminary data.</text>
</comment>
<evidence type="ECO:0000313" key="5">
    <source>
        <dbReference type="EMBL" id="HIR93039.1"/>
    </source>
</evidence>
<evidence type="ECO:0000259" key="4">
    <source>
        <dbReference type="Pfam" id="PF13377"/>
    </source>
</evidence>
<keyword evidence="3" id="KW-0804">Transcription</keyword>
<evidence type="ECO:0000256" key="3">
    <source>
        <dbReference type="ARBA" id="ARBA00023163"/>
    </source>
</evidence>
<dbReference type="GO" id="GO:0000976">
    <property type="term" value="F:transcription cis-regulatory region binding"/>
    <property type="evidence" value="ECO:0007669"/>
    <property type="project" value="TreeGrafter"/>
</dbReference>
<name>A0A9D1JFL3_9FIRM</name>
<reference evidence="5" key="1">
    <citation type="submission" date="2020-10" db="EMBL/GenBank/DDBJ databases">
        <authorList>
            <person name="Gilroy R."/>
        </authorList>
    </citation>
    <scope>NUCLEOTIDE SEQUENCE</scope>
    <source>
        <strain evidence="5">ChiSxjej1B13-7041</strain>
    </source>
</reference>
<sequence length="294" mass="33042">QLNDIFNDLLFYLGDIANARGYQIALINVQKTKDYYATEGFINTLVSRHYDAIFIMNSSLTEQQINRLAKSGTKVLLYVTRDYDTLNPSVSCIVPNYRTGVKEAVTRLIDMGHTKISILPNLCYPMPQYSISNHRFAGYMDAFTSRKIPLNMEYIPAFCQSLSDIAFHIHQMFDKTVTPEPPTAICADEPFVVATVLKQLTAMKLRVPEDVSLVCFSNSTLTTITTPELTAIGFETSELADISMEMIQELIEGKSPRTCVIELNYYSNGSIATPPVSVPTAVLPPEYLNRRKEH</sequence>
<dbReference type="InterPro" id="IPR046335">
    <property type="entry name" value="LacI/GalR-like_sensor"/>
</dbReference>
<dbReference type="PANTHER" id="PTHR30146">
    <property type="entry name" value="LACI-RELATED TRANSCRIPTIONAL REPRESSOR"/>
    <property type="match status" value="1"/>
</dbReference>
<dbReference type="EMBL" id="DVHU01000059">
    <property type="protein sequence ID" value="HIR93039.1"/>
    <property type="molecule type" value="Genomic_DNA"/>
</dbReference>
<dbReference type="CDD" id="cd06267">
    <property type="entry name" value="PBP1_LacI_sugar_binding-like"/>
    <property type="match status" value="1"/>
</dbReference>
<dbReference type="InterPro" id="IPR028082">
    <property type="entry name" value="Peripla_BP_I"/>
</dbReference>
<evidence type="ECO:0000256" key="2">
    <source>
        <dbReference type="ARBA" id="ARBA00023125"/>
    </source>
</evidence>
<organism evidence="5 6">
    <name type="scientific">Candidatus Egerieimonas intestinavium</name>
    <dbReference type="NCBI Taxonomy" id="2840777"/>
    <lineage>
        <taxon>Bacteria</taxon>
        <taxon>Bacillati</taxon>
        <taxon>Bacillota</taxon>
        <taxon>Clostridia</taxon>
        <taxon>Lachnospirales</taxon>
        <taxon>Lachnospiraceae</taxon>
        <taxon>Lachnospiraceae incertae sedis</taxon>
        <taxon>Candidatus Egerieimonas</taxon>
    </lineage>
</organism>
<keyword evidence="2" id="KW-0238">DNA-binding</keyword>
<dbReference type="GO" id="GO:0003700">
    <property type="term" value="F:DNA-binding transcription factor activity"/>
    <property type="evidence" value="ECO:0007669"/>
    <property type="project" value="TreeGrafter"/>
</dbReference>
<dbReference type="AlphaFoldDB" id="A0A9D1JFL3"/>
<proteinExistence type="predicted"/>
<reference evidence="5" key="2">
    <citation type="journal article" date="2021" name="PeerJ">
        <title>Extensive microbial diversity within the chicken gut microbiome revealed by metagenomics and culture.</title>
        <authorList>
            <person name="Gilroy R."/>
            <person name="Ravi A."/>
            <person name="Getino M."/>
            <person name="Pursley I."/>
            <person name="Horton D.L."/>
            <person name="Alikhan N.F."/>
            <person name="Baker D."/>
            <person name="Gharbi K."/>
            <person name="Hall N."/>
            <person name="Watson M."/>
            <person name="Adriaenssens E.M."/>
            <person name="Foster-Nyarko E."/>
            <person name="Jarju S."/>
            <person name="Secka A."/>
            <person name="Antonio M."/>
            <person name="Oren A."/>
            <person name="Chaudhuri R.R."/>
            <person name="La Ragione R."/>
            <person name="Hildebrand F."/>
            <person name="Pallen M.J."/>
        </authorList>
    </citation>
    <scope>NUCLEOTIDE SEQUENCE</scope>
    <source>
        <strain evidence="5">ChiSxjej1B13-7041</strain>
    </source>
</reference>
<dbReference type="SUPFAM" id="SSF53822">
    <property type="entry name" value="Periplasmic binding protein-like I"/>
    <property type="match status" value="1"/>
</dbReference>
<protein>
    <submittedName>
        <fullName evidence="5">Substrate-binding domain-containing protein</fullName>
    </submittedName>
</protein>
<dbReference type="Proteomes" id="UP000886841">
    <property type="component" value="Unassembled WGS sequence"/>
</dbReference>
<feature type="domain" description="Transcriptional regulator LacI/GalR-like sensor" evidence="4">
    <location>
        <begin position="106"/>
        <end position="259"/>
    </location>
</feature>
<accession>A0A9D1JFL3</accession>